<accession>A0A1T4MMC1</accession>
<feature type="transmembrane region" description="Helical" evidence="1">
    <location>
        <begin position="82"/>
        <end position="100"/>
    </location>
</feature>
<dbReference type="GO" id="GO:0005886">
    <property type="term" value="C:plasma membrane"/>
    <property type="evidence" value="ECO:0007669"/>
    <property type="project" value="TreeGrafter"/>
</dbReference>
<feature type="transmembrane region" description="Helical" evidence="1">
    <location>
        <begin position="18"/>
        <end position="37"/>
    </location>
</feature>
<gene>
    <name evidence="2" type="ORF">SAMN02745126_01869</name>
</gene>
<dbReference type="OrthoDB" id="9812349at2"/>
<name>A0A1T4MMC1_9HYPH</name>
<keyword evidence="1" id="KW-0472">Membrane</keyword>
<keyword evidence="1" id="KW-0812">Transmembrane</keyword>
<dbReference type="InterPro" id="IPR008523">
    <property type="entry name" value="DUF805"/>
</dbReference>
<dbReference type="EMBL" id="FUWJ01000002">
    <property type="protein sequence ID" value="SJZ67858.1"/>
    <property type="molecule type" value="Genomic_DNA"/>
</dbReference>
<dbReference type="Proteomes" id="UP000190092">
    <property type="component" value="Unassembled WGS sequence"/>
</dbReference>
<organism evidence="2 3">
    <name type="scientific">Enhydrobacter aerosaccus</name>
    <dbReference type="NCBI Taxonomy" id="225324"/>
    <lineage>
        <taxon>Bacteria</taxon>
        <taxon>Pseudomonadati</taxon>
        <taxon>Pseudomonadota</taxon>
        <taxon>Alphaproteobacteria</taxon>
        <taxon>Hyphomicrobiales</taxon>
        <taxon>Enhydrobacter</taxon>
    </lineage>
</organism>
<dbReference type="PANTHER" id="PTHR34980">
    <property type="entry name" value="INNER MEMBRANE PROTEIN-RELATED-RELATED"/>
    <property type="match status" value="1"/>
</dbReference>
<keyword evidence="1" id="KW-1133">Transmembrane helix</keyword>
<proteinExistence type="predicted"/>
<dbReference type="AlphaFoldDB" id="A0A1T4MMC1"/>
<dbReference type="RefSeq" id="WP_085933609.1">
    <property type="nucleotide sequence ID" value="NZ_FUWJ01000002.1"/>
</dbReference>
<reference evidence="3" key="1">
    <citation type="submission" date="2017-02" db="EMBL/GenBank/DDBJ databases">
        <authorList>
            <person name="Varghese N."/>
            <person name="Submissions S."/>
        </authorList>
    </citation>
    <scope>NUCLEOTIDE SEQUENCE [LARGE SCALE GENOMIC DNA]</scope>
    <source>
        <strain evidence="3">ATCC 27094</strain>
    </source>
</reference>
<dbReference type="Pfam" id="PF05656">
    <property type="entry name" value="DUF805"/>
    <property type="match status" value="1"/>
</dbReference>
<evidence type="ECO:0000313" key="2">
    <source>
        <dbReference type="EMBL" id="SJZ67858.1"/>
    </source>
</evidence>
<protein>
    <submittedName>
        <fullName evidence="2">Uncharacterized membrane protein YhaH, DUF805 family</fullName>
    </submittedName>
</protein>
<dbReference type="STRING" id="225324.SAMN02745126_01869"/>
<sequence>MTIRELLFGFEGRIGRGLFWTGQAVVAALVWLYVTYADRLLVAWLPGSIFMGSAVALILALPIIWLQAAITIKRCHDRGKTGFWSLLLLVPVVGPIWLLVDCGLLPGRSVVSDARRSV</sequence>
<evidence type="ECO:0000256" key="1">
    <source>
        <dbReference type="SAM" id="Phobius"/>
    </source>
</evidence>
<feature type="transmembrane region" description="Helical" evidence="1">
    <location>
        <begin position="49"/>
        <end position="70"/>
    </location>
</feature>
<evidence type="ECO:0000313" key="3">
    <source>
        <dbReference type="Proteomes" id="UP000190092"/>
    </source>
</evidence>
<keyword evidence="3" id="KW-1185">Reference proteome</keyword>